<sequence>MWNLIQELFSAFCHSDDYNRYQNPLWNTNSPDQITVIGIERLGNCFPDGTLRIEAIFLQDVISVQKSNKVGRKKLGITRWKPIDQNSIIY</sequence>
<keyword evidence="3" id="KW-1185">Reference proteome</keyword>
<proteinExistence type="predicted"/>
<dbReference type="OrthoDB" id="2414835at2759"/>
<dbReference type="EMBL" id="BEXD01000112">
    <property type="protein sequence ID" value="GBB84363.1"/>
    <property type="molecule type" value="Genomic_DNA"/>
</dbReference>
<evidence type="ECO:0000313" key="1">
    <source>
        <dbReference type="EMBL" id="GBB84363.1"/>
    </source>
</evidence>
<accession>A0A2Z6Q2Z2</accession>
<dbReference type="EMBL" id="BLAL01000051">
    <property type="protein sequence ID" value="GES80717.1"/>
    <property type="molecule type" value="Genomic_DNA"/>
</dbReference>
<reference evidence="2" key="2">
    <citation type="submission" date="2019-10" db="EMBL/GenBank/DDBJ databases">
        <title>Conservation and host-specific expression of non-tandemly repeated heterogenous ribosome RNA gene in arbuscular mycorrhizal fungi.</title>
        <authorList>
            <person name="Maeda T."/>
            <person name="Kobayashi Y."/>
            <person name="Nakagawa T."/>
            <person name="Ezawa T."/>
            <person name="Yamaguchi K."/>
            <person name="Bino T."/>
            <person name="Nishimoto Y."/>
            <person name="Shigenobu S."/>
            <person name="Kawaguchi M."/>
        </authorList>
    </citation>
    <scope>NUCLEOTIDE SEQUENCE</scope>
    <source>
        <strain evidence="2">HR1</strain>
    </source>
</reference>
<dbReference type="AlphaFoldDB" id="A0A2Z6Q2Z2"/>
<reference evidence="1 3" key="1">
    <citation type="submission" date="2017-11" db="EMBL/GenBank/DDBJ databases">
        <title>The genome of Rhizophagus clarus HR1 reveals common genetic basis of auxotrophy among arbuscular mycorrhizal fungi.</title>
        <authorList>
            <person name="Kobayashi Y."/>
        </authorList>
    </citation>
    <scope>NUCLEOTIDE SEQUENCE [LARGE SCALE GENOMIC DNA]</scope>
    <source>
        <strain evidence="1 3">HR1</strain>
    </source>
</reference>
<organism evidence="1 3">
    <name type="scientific">Rhizophagus clarus</name>
    <dbReference type="NCBI Taxonomy" id="94130"/>
    <lineage>
        <taxon>Eukaryota</taxon>
        <taxon>Fungi</taxon>
        <taxon>Fungi incertae sedis</taxon>
        <taxon>Mucoromycota</taxon>
        <taxon>Glomeromycotina</taxon>
        <taxon>Glomeromycetes</taxon>
        <taxon>Glomerales</taxon>
        <taxon>Glomeraceae</taxon>
        <taxon>Rhizophagus</taxon>
    </lineage>
</organism>
<evidence type="ECO:0000313" key="2">
    <source>
        <dbReference type="EMBL" id="GES80717.1"/>
    </source>
</evidence>
<dbReference type="Proteomes" id="UP000247702">
    <property type="component" value="Unassembled WGS sequence"/>
</dbReference>
<protein>
    <submittedName>
        <fullName evidence="1">Uncharacterized protein</fullName>
    </submittedName>
</protein>
<name>A0A2Z6Q2Z2_9GLOM</name>
<evidence type="ECO:0000313" key="3">
    <source>
        <dbReference type="Proteomes" id="UP000247702"/>
    </source>
</evidence>
<comment type="caution">
    <text evidence="1">The sequence shown here is derived from an EMBL/GenBank/DDBJ whole genome shotgun (WGS) entry which is preliminary data.</text>
</comment>
<gene>
    <name evidence="2" type="ORF">RCL2_000798200</name>
    <name evidence="1" type="ORF">RclHR1_10990004</name>
</gene>
<dbReference type="Proteomes" id="UP000615446">
    <property type="component" value="Unassembled WGS sequence"/>
</dbReference>